<dbReference type="Pfam" id="PF07366">
    <property type="entry name" value="SnoaL"/>
    <property type="match status" value="1"/>
</dbReference>
<organism evidence="2 3">
    <name type="scientific">Amycolatopsis coloradensis</name>
    <dbReference type="NCBI Taxonomy" id="76021"/>
    <lineage>
        <taxon>Bacteria</taxon>
        <taxon>Bacillati</taxon>
        <taxon>Actinomycetota</taxon>
        <taxon>Actinomycetes</taxon>
        <taxon>Pseudonocardiales</taxon>
        <taxon>Pseudonocardiaceae</taxon>
        <taxon>Amycolatopsis</taxon>
    </lineage>
</organism>
<feature type="region of interest" description="Disordered" evidence="1">
    <location>
        <begin position="1"/>
        <end position="56"/>
    </location>
</feature>
<evidence type="ECO:0000313" key="3">
    <source>
        <dbReference type="Proteomes" id="UP000187486"/>
    </source>
</evidence>
<keyword evidence="3" id="KW-1185">Reference proteome</keyword>
<dbReference type="OrthoDB" id="129343at2"/>
<dbReference type="RefSeq" id="WP_076157814.1">
    <property type="nucleotide sequence ID" value="NZ_JBEZVB010000060.1"/>
</dbReference>
<accession>A0A1R0KZ58</accession>
<dbReference type="GO" id="GO:0030638">
    <property type="term" value="P:polyketide metabolic process"/>
    <property type="evidence" value="ECO:0007669"/>
    <property type="project" value="InterPro"/>
</dbReference>
<dbReference type="Gene3D" id="3.10.450.50">
    <property type="match status" value="1"/>
</dbReference>
<dbReference type="STRING" id="76021.BS329_08850"/>
<dbReference type="InterPro" id="IPR032710">
    <property type="entry name" value="NTF2-like_dom_sf"/>
</dbReference>
<name>A0A1R0KZ58_9PSEU</name>
<evidence type="ECO:0008006" key="4">
    <source>
        <dbReference type="Google" id="ProtNLM"/>
    </source>
</evidence>
<evidence type="ECO:0000256" key="1">
    <source>
        <dbReference type="SAM" id="MobiDB-lite"/>
    </source>
</evidence>
<reference evidence="2 3" key="1">
    <citation type="submission" date="2016-01" db="EMBL/GenBank/DDBJ databases">
        <title>Amycolatopsis coloradensis genome sequencing and assembly.</title>
        <authorList>
            <person name="Mayilraj S."/>
        </authorList>
    </citation>
    <scope>NUCLEOTIDE SEQUENCE [LARGE SCALE GENOMIC DNA]</scope>
    <source>
        <strain evidence="2 3">DSM 44225</strain>
    </source>
</reference>
<dbReference type="AlphaFoldDB" id="A0A1R0KZ58"/>
<dbReference type="InterPro" id="IPR009959">
    <property type="entry name" value="Cyclase_SnoaL-like"/>
</dbReference>
<dbReference type="EMBL" id="MQUQ01000004">
    <property type="protein sequence ID" value="OLZ54615.1"/>
    <property type="molecule type" value="Genomic_DNA"/>
</dbReference>
<protein>
    <recommendedName>
        <fullName evidence="4">SnoaL-like domain-containing protein</fullName>
    </recommendedName>
</protein>
<comment type="caution">
    <text evidence="2">The sequence shown here is derived from an EMBL/GenBank/DDBJ whole genome shotgun (WGS) entry which is preliminary data.</text>
</comment>
<sequence>MSATSHTENDQQPDESALQELQGRWFESAGGLTNGAGTTNGRPVSDVATAEREEPKDLGVALRENLSLITRLPTPAREQLFDQFLATVSGQINGTITVSQSPVSQDLRQQNIDIFYKYIEYENSRNYEGMEKLFHPTEFRSKTYFGNDPISPKAHTRMLLGLFRSFPDWFMVINEIVSADNEAVVGLITGRGTQYEEFAGRPPKDHQIAIPTLHAIKVRDGLIVEHRHINPFEDIFANQIMAPLTEDIMAVRAQQGFDSSMAQRAYEAAVAAGADPQKLTELKTLIDVKRRQCQVLLKGTLRRCAMIAPPGEIYCEHHQEHGYGIDGLE</sequence>
<evidence type="ECO:0000313" key="2">
    <source>
        <dbReference type="EMBL" id="OLZ54615.1"/>
    </source>
</evidence>
<dbReference type="SUPFAM" id="SSF54427">
    <property type="entry name" value="NTF2-like"/>
    <property type="match status" value="1"/>
</dbReference>
<feature type="compositionally biased region" description="Low complexity" evidence="1">
    <location>
        <begin position="29"/>
        <end position="41"/>
    </location>
</feature>
<proteinExistence type="predicted"/>
<gene>
    <name evidence="2" type="ORF">BS329_08850</name>
</gene>
<dbReference type="Proteomes" id="UP000187486">
    <property type="component" value="Unassembled WGS sequence"/>
</dbReference>